<dbReference type="Gene3D" id="2.40.30.170">
    <property type="match status" value="1"/>
</dbReference>
<dbReference type="OrthoDB" id="3518416at2"/>
<dbReference type="PRINTS" id="PR01490">
    <property type="entry name" value="RTXTOXIND"/>
</dbReference>
<feature type="domain" description="YknX-like C-terminal permuted SH3-like" evidence="3">
    <location>
        <begin position="396"/>
        <end position="461"/>
    </location>
</feature>
<feature type="chain" id="PRO_5039064622" evidence="2">
    <location>
        <begin position="24"/>
        <end position="462"/>
    </location>
</feature>
<dbReference type="AlphaFoldDB" id="C7QKR7"/>
<keyword evidence="5" id="KW-1185">Reference proteome</keyword>
<dbReference type="Gene3D" id="2.40.420.20">
    <property type="match status" value="1"/>
</dbReference>
<evidence type="ECO:0000256" key="2">
    <source>
        <dbReference type="SAM" id="SignalP"/>
    </source>
</evidence>
<dbReference type="eggNOG" id="COG0845">
    <property type="taxonomic scope" value="Bacteria"/>
</dbReference>
<accession>C7QKR7</accession>
<dbReference type="KEGG" id="cai:Caci_8343"/>
<feature type="region of interest" description="Disordered" evidence="1">
    <location>
        <begin position="267"/>
        <end position="287"/>
    </location>
</feature>
<reference evidence="4 5" key="1">
    <citation type="journal article" date="2009" name="Stand. Genomic Sci.">
        <title>Complete genome sequence of Catenulispora acidiphila type strain (ID 139908).</title>
        <authorList>
            <person name="Copeland A."/>
            <person name="Lapidus A."/>
            <person name="Glavina Del Rio T."/>
            <person name="Nolan M."/>
            <person name="Lucas S."/>
            <person name="Chen F."/>
            <person name="Tice H."/>
            <person name="Cheng J.F."/>
            <person name="Bruce D."/>
            <person name="Goodwin L."/>
            <person name="Pitluck S."/>
            <person name="Mikhailova N."/>
            <person name="Pati A."/>
            <person name="Ivanova N."/>
            <person name="Mavromatis K."/>
            <person name="Chen A."/>
            <person name="Palaniappan K."/>
            <person name="Chain P."/>
            <person name="Land M."/>
            <person name="Hauser L."/>
            <person name="Chang Y.J."/>
            <person name="Jeffries C.D."/>
            <person name="Chertkov O."/>
            <person name="Brettin T."/>
            <person name="Detter J.C."/>
            <person name="Han C."/>
            <person name="Ali Z."/>
            <person name="Tindall B.J."/>
            <person name="Goker M."/>
            <person name="Bristow J."/>
            <person name="Eisen J.A."/>
            <person name="Markowitz V."/>
            <person name="Hugenholtz P."/>
            <person name="Kyrpides N.C."/>
            <person name="Klenk H.P."/>
        </authorList>
    </citation>
    <scope>NUCLEOTIDE SEQUENCE [LARGE SCALE GENOMIC DNA]</scope>
    <source>
        <strain evidence="5">DSM 44928 / JCM 14897 / NBRC 102108 / NRRL B-24433 / ID139908</strain>
    </source>
</reference>
<feature type="signal peptide" evidence="2">
    <location>
        <begin position="1"/>
        <end position="23"/>
    </location>
</feature>
<dbReference type="PROSITE" id="PS51257">
    <property type="entry name" value="PROKAR_LIPOPROTEIN"/>
    <property type="match status" value="1"/>
</dbReference>
<dbReference type="InParanoid" id="C7QKR7"/>
<dbReference type="EMBL" id="CP001700">
    <property type="protein sequence ID" value="ACU77166.1"/>
    <property type="molecule type" value="Genomic_DNA"/>
</dbReference>
<evidence type="ECO:0000313" key="4">
    <source>
        <dbReference type="EMBL" id="ACU77166.1"/>
    </source>
</evidence>
<evidence type="ECO:0000256" key="1">
    <source>
        <dbReference type="SAM" id="MobiDB-lite"/>
    </source>
</evidence>
<name>C7QKR7_CATAD</name>
<dbReference type="Pfam" id="PF25989">
    <property type="entry name" value="YknX_C"/>
    <property type="match status" value="1"/>
</dbReference>
<evidence type="ECO:0000259" key="3">
    <source>
        <dbReference type="Pfam" id="PF25989"/>
    </source>
</evidence>
<dbReference type="SUPFAM" id="SSF111369">
    <property type="entry name" value="HlyD-like secretion proteins"/>
    <property type="match status" value="1"/>
</dbReference>
<dbReference type="RefSeq" id="WP_015796891.1">
    <property type="nucleotide sequence ID" value="NC_013131.1"/>
</dbReference>
<dbReference type="InterPro" id="IPR058637">
    <property type="entry name" value="YknX-like_C"/>
</dbReference>
<dbReference type="GO" id="GO:1990281">
    <property type="term" value="C:efflux pump complex"/>
    <property type="evidence" value="ECO:0007669"/>
    <property type="project" value="TreeGrafter"/>
</dbReference>
<dbReference type="STRING" id="479433.Caci_8343"/>
<dbReference type="HOGENOM" id="CLU_045657_0_0_11"/>
<proteinExistence type="predicted"/>
<keyword evidence="2" id="KW-0732">Signal</keyword>
<gene>
    <name evidence="4" type="ordered locus">Caci_8343</name>
</gene>
<evidence type="ECO:0000313" key="5">
    <source>
        <dbReference type="Proteomes" id="UP000000851"/>
    </source>
</evidence>
<dbReference type="GO" id="GO:0015562">
    <property type="term" value="F:efflux transmembrane transporter activity"/>
    <property type="evidence" value="ECO:0007669"/>
    <property type="project" value="TreeGrafter"/>
</dbReference>
<sequence precursor="true">MTKRGTALAGLVLSSLLTAGLTACGSGGPSGVTKAPVAYGAVTQVVEAPATVTPKTQITVNATAGGSVAQLMVADGQHVTAGQTLLRIDSPDAQAQLNAAKAADAQAAAQGKRSSSGSSAIDFSESESLADANAQKSFDAAQTTAEQIADPAIKASILKQITSARNQYATASSDVRSTIANFNNGLASASDVVGSLSGAQRTQTQAAVAIAQKTVDSLTMKASIAGDISLRSGVGGASASGVDVSSLLSQLGGNLGSLAGAAGGSLGSAASGGGSTDPSDDTVITQGSPVDSGAALLVITDSSTLTLTAQVDETSILQITPGITADVQLDAVPDADYQASVISIDSQGQSSSRGGVTYRVRLSLGAGKLGDGSAAPVPRPGMSAVADLQVANKAHVLAVPSAAVVHVGNQDTVWLVASGTAHRHVVRLGAQGDTTVEVSSGLNPGDVIVTSGADKVHDGQKL</sequence>
<dbReference type="Gene3D" id="2.40.50.100">
    <property type="match status" value="1"/>
</dbReference>
<dbReference type="Proteomes" id="UP000000851">
    <property type="component" value="Chromosome"/>
</dbReference>
<protein>
    <submittedName>
        <fullName evidence="4">Efflux transporter, RND family, MFP subunit</fullName>
    </submittedName>
</protein>
<organism evidence="4 5">
    <name type="scientific">Catenulispora acidiphila (strain DSM 44928 / JCM 14897 / NBRC 102108 / NRRL B-24433 / ID139908)</name>
    <dbReference type="NCBI Taxonomy" id="479433"/>
    <lineage>
        <taxon>Bacteria</taxon>
        <taxon>Bacillati</taxon>
        <taxon>Actinomycetota</taxon>
        <taxon>Actinomycetes</taxon>
        <taxon>Catenulisporales</taxon>
        <taxon>Catenulisporaceae</taxon>
        <taxon>Catenulispora</taxon>
    </lineage>
</organism>
<dbReference type="PANTHER" id="PTHR30469">
    <property type="entry name" value="MULTIDRUG RESISTANCE PROTEIN MDTA"/>
    <property type="match status" value="1"/>
</dbReference>